<name>A0ABT1H0I8_9NOCA</name>
<dbReference type="EMBL" id="JAMTCG010000001">
    <property type="protein sequence ID" value="MCP2159278.1"/>
    <property type="molecule type" value="Genomic_DNA"/>
</dbReference>
<protein>
    <recommendedName>
        <fullName evidence="5">DNA-binding beta-propeller fold protein YncE</fullName>
    </recommendedName>
</protein>
<comment type="caution">
    <text evidence="3">The sequence shown here is derived from an EMBL/GenBank/DDBJ whole genome shotgun (WGS) entry which is preliminary data.</text>
</comment>
<evidence type="ECO:0000256" key="2">
    <source>
        <dbReference type="SAM" id="SignalP"/>
    </source>
</evidence>
<gene>
    <name evidence="3" type="ORF">LX12_000442</name>
</gene>
<reference evidence="3 4" key="1">
    <citation type="submission" date="2022-06" db="EMBL/GenBank/DDBJ databases">
        <title>Genomic Encyclopedia of Archaeal and Bacterial Type Strains, Phase II (KMG-II): from individual species to whole genera.</title>
        <authorList>
            <person name="Goeker M."/>
        </authorList>
    </citation>
    <scope>NUCLEOTIDE SEQUENCE [LARGE SCALE GENOMIC DNA]</scope>
    <source>
        <strain evidence="3 4">DSM 45037</strain>
    </source>
</reference>
<evidence type="ECO:0008006" key="5">
    <source>
        <dbReference type="Google" id="ProtNLM"/>
    </source>
</evidence>
<feature type="chain" id="PRO_5046349368" description="DNA-binding beta-propeller fold protein YncE" evidence="2">
    <location>
        <begin position="25"/>
        <end position="347"/>
    </location>
</feature>
<dbReference type="Proteomes" id="UP001205740">
    <property type="component" value="Unassembled WGS sequence"/>
</dbReference>
<evidence type="ECO:0000313" key="3">
    <source>
        <dbReference type="EMBL" id="MCP2159278.1"/>
    </source>
</evidence>
<keyword evidence="4" id="KW-1185">Reference proteome</keyword>
<feature type="signal peptide" evidence="2">
    <location>
        <begin position="1"/>
        <end position="24"/>
    </location>
</feature>
<keyword evidence="2" id="KW-0732">Signal</keyword>
<organism evidence="3 4">
    <name type="scientific">Williamsia serinedens</name>
    <dbReference type="NCBI Taxonomy" id="391736"/>
    <lineage>
        <taxon>Bacteria</taxon>
        <taxon>Bacillati</taxon>
        <taxon>Actinomycetota</taxon>
        <taxon>Actinomycetes</taxon>
        <taxon>Mycobacteriales</taxon>
        <taxon>Nocardiaceae</taxon>
        <taxon>Williamsia</taxon>
    </lineage>
</organism>
<dbReference type="Gene3D" id="2.130.10.10">
    <property type="entry name" value="YVTN repeat-like/Quinoprotein amine dehydrogenase"/>
    <property type="match status" value="1"/>
</dbReference>
<dbReference type="SUPFAM" id="SSF101898">
    <property type="entry name" value="NHL repeat"/>
    <property type="match status" value="1"/>
</dbReference>
<accession>A0ABT1H0I8</accession>
<feature type="region of interest" description="Disordered" evidence="1">
    <location>
        <begin position="29"/>
        <end position="58"/>
    </location>
</feature>
<dbReference type="InterPro" id="IPR015943">
    <property type="entry name" value="WD40/YVTN_repeat-like_dom_sf"/>
</dbReference>
<sequence>MDAMAVHPRRAVVAVVIVAATALAAACGSGGGSSRPDVATTVPQTPLAAPPLAQTPSGTVVPAPASSSIVFDAFGRRLAVLGADRTSVSVYSVADPRRPVAQRTISLPTAVDVLGADRDGVLVGAAADRLVVVDLASGAVTARSVPVSQPLSLARLSDGRVLVGSATGEVTVVDPANATAPVTRIGGLVRVDALAVHPRQGRDDQVLALDRAQSSVTTVDIPDASLGVALRAGDGATNMAVDHYGRFLVTDTRSGDVVAFYGDPIVMRIRYPVPGGPYAVGYDDARNLTWVATTGDNGLVGFDLASGIPVERQRLTTVRQADAMAVDSGSGVVYLVSALGDGLQAAY</sequence>
<feature type="compositionally biased region" description="Low complexity" evidence="1">
    <location>
        <begin position="38"/>
        <end position="56"/>
    </location>
</feature>
<evidence type="ECO:0000313" key="4">
    <source>
        <dbReference type="Proteomes" id="UP001205740"/>
    </source>
</evidence>
<evidence type="ECO:0000256" key="1">
    <source>
        <dbReference type="SAM" id="MobiDB-lite"/>
    </source>
</evidence>
<proteinExistence type="predicted"/>